<evidence type="ECO:0000256" key="1">
    <source>
        <dbReference type="ARBA" id="ARBA00009481"/>
    </source>
</evidence>
<dbReference type="CDD" id="cd03801">
    <property type="entry name" value="GT4_PimA-like"/>
    <property type="match status" value="1"/>
</dbReference>
<dbReference type="EMBL" id="CP021781">
    <property type="protein sequence ID" value="AXA34709.1"/>
    <property type="molecule type" value="Genomic_DNA"/>
</dbReference>
<accession>A0A2Z4Y175</accession>
<dbReference type="OrthoDB" id="9801609at2"/>
<dbReference type="AlphaFoldDB" id="A0A2Z4Y175"/>
<dbReference type="GO" id="GO:0016757">
    <property type="term" value="F:glycosyltransferase activity"/>
    <property type="evidence" value="ECO:0007669"/>
    <property type="project" value="UniProtKB-KW"/>
</dbReference>
<keyword evidence="3 5" id="KW-0808">Transferase</keyword>
<dbReference type="SUPFAM" id="SSF53756">
    <property type="entry name" value="UDP-Glycosyltransferase/glycogen phosphorylase"/>
    <property type="match status" value="1"/>
</dbReference>
<organism evidence="5 7">
    <name type="scientific">Francisella adeliensis</name>
    <dbReference type="NCBI Taxonomy" id="2007306"/>
    <lineage>
        <taxon>Bacteria</taxon>
        <taxon>Pseudomonadati</taxon>
        <taxon>Pseudomonadota</taxon>
        <taxon>Gammaproteobacteria</taxon>
        <taxon>Thiotrichales</taxon>
        <taxon>Francisellaceae</taxon>
        <taxon>Francisella</taxon>
    </lineage>
</organism>
<dbReference type="Proteomes" id="UP000251120">
    <property type="component" value="Chromosome"/>
</dbReference>
<dbReference type="Gene3D" id="3.40.50.2000">
    <property type="entry name" value="Glycogen Phosphorylase B"/>
    <property type="match status" value="2"/>
</dbReference>
<dbReference type="EMBL" id="CP043424">
    <property type="protein sequence ID" value="QIW11754.1"/>
    <property type="molecule type" value="Genomic_DNA"/>
</dbReference>
<reference evidence="5 7" key="1">
    <citation type="submission" date="2017-06" db="EMBL/GenBank/DDBJ databases">
        <title>Complete genome of Francisella adeliensis.</title>
        <authorList>
            <person name="Vallesi A."/>
            <person name="Sjodin A."/>
        </authorList>
    </citation>
    <scope>NUCLEOTIDE SEQUENCE [LARGE SCALE GENOMIC DNA]</scope>
    <source>
        <strain evidence="5 7">FDC440</strain>
    </source>
</reference>
<dbReference type="Pfam" id="PF00534">
    <property type="entry name" value="Glycos_transf_1"/>
    <property type="match status" value="1"/>
</dbReference>
<dbReference type="InterPro" id="IPR001296">
    <property type="entry name" value="Glyco_trans_1"/>
</dbReference>
<evidence type="ECO:0000313" key="5">
    <source>
        <dbReference type="EMBL" id="AXA34709.1"/>
    </source>
</evidence>
<evidence type="ECO:0000313" key="6">
    <source>
        <dbReference type="EMBL" id="QIW11754.1"/>
    </source>
</evidence>
<name>A0A2Z4Y175_9GAMM</name>
<evidence type="ECO:0000313" key="7">
    <source>
        <dbReference type="Proteomes" id="UP000251120"/>
    </source>
</evidence>
<gene>
    <name evidence="5" type="ORF">CDH04_03435</name>
    <name evidence="6" type="ORF">FZC43_03435</name>
</gene>
<dbReference type="GO" id="GO:1901135">
    <property type="term" value="P:carbohydrate derivative metabolic process"/>
    <property type="evidence" value="ECO:0007669"/>
    <property type="project" value="UniProtKB-ARBA"/>
</dbReference>
<dbReference type="PANTHER" id="PTHR12526:SF640">
    <property type="entry name" value="COLANIC ACID BIOSYNTHESIS GLYCOSYLTRANSFERASE WCAL-RELATED"/>
    <property type="match status" value="1"/>
</dbReference>
<reference evidence="6 8" key="2">
    <citation type="submission" date="2019-08" db="EMBL/GenBank/DDBJ databases">
        <title>Complete genome sequences of Francisella adeliensis (FSC1325 and FSC1326).</title>
        <authorList>
            <person name="Ohrman C."/>
            <person name="Uneklint I."/>
            <person name="Vallesi A."/>
            <person name="Karlsson L."/>
            <person name="Sjodin A."/>
        </authorList>
    </citation>
    <scope>NUCLEOTIDE SEQUENCE [LARGE SCALE GENOMIC DNA]</scope>
    <source>
        <strain evidence="6 8">FSC1325</strain>
    </source>
</reference>
<dbReference type="KEGG" id="fad:CDH04_03435"/>
<evidence type="ECO:0000259" key="4">
    <source>
        <dbReference type="Pfam" id="PF00534"/>
    </source>
</evidence>
<evidence type="ECO:0000256" key="3">
    <source>
        <dbReference type="ARBA" id="ARBA00022679"/>
    </source>
</evidence>
<proteinExistence type="inferred from homology"/>
<dbReference type="PANTHER" id="PTHR12526">
    <property type="entry name" value="GLYCOSYLTRANSFERASE"/>
    <property type="match status" value="1"/>
</dbReference>
<dbReference type="RefSeq" id="WP_112870884.1">
    <property type="nucleotide sequence ID" value="NZ_CP021781.1"/>
</dbReference>
<sequence length="356" mass="40034">MSKVDTKKIDVIAPSLGRRFSGINASMMAVIPEQTKLTGIVGLGLNLDSNKVPVISFKQFLFGCWRDKWRIWHARRNIDMLTGIILKYVFRYKIVLVFTSVAQRYHKSLTKFYINQMSEIICPSNISASYLEYKPNIVPHGVNTSIFYPSTSEDKQSENIVVPCENTIGIFGRIRKSKGTEEFIDAVIKVLQHHDNWGAVVIGESTPKDLEFKKMLEDKVLKAGLESRIVFTGFLKDSAEIPKWYRAIDIVVCASHNEGFGLPALEAMASKCSVIATKAGAWPEFITDGENGYLVDTKSSEQIAEKLEILMSNDSLRNQIAQNGYNLVTSKYKIENEAEGIQEIYDKLLAEKNKGC</sequence>
<evidence type="ECO:0000256" key="2">
    <source>
        <dbReference type="ARBA" id="ARBA00022676"/>
    </source>
</evidence>
<feature type="domain" description="Glycosyl transferase family 1" evidence="4">
    <location>
        <begin position="165"/>
        <end position="326"/>
    </location>
</feature>
<evidence type="ECO:0000313" key="8">
    <source>
        <dbReference type="Proteomes" id="UP000681131"/>
    </source>
</evidence>
<dbReference type="Proteomes" id="UP000681131">
    <property type="component" value="Chromosome"/>
</dbReference>
<protein>
    <submittedName>
        <fullName evidence="5">Glycosyl transferase family 1</fullName>
    </submittedName>
    <submittedName>
        <fullName evidence="6">Glycosyltransferase family 4 protein</fullName>
    </submittedName>
</protein>
<keyword evidence="8" id="KW-1185">Reference proteome</keyword>
<comment type="similarity">
    <text evidence="1">Belongs to the glycosyltransferase group 1 family. Glycosyltransferase 4 subfamily.</text>
</comment>
<keyword evidence="2" id="KW-0328">Glycosyltransferase</keyword>